<evidence type="ECO:0000313" key="5">
    <source>
        <dbReference type="Proteomes" id="UP000676565"/>
    </source>
</evidence>
<dbReference type="CDD" id="cd00397">
    <property type="entry name" value="DNA_BRE_C"/>
    <property type="match status" value="1"/>
</dbReference>
<dbReference type="PANTHER" id="PTHR30349">
    <property type="entry name" value="PHAGE INTEGRASE-RELATED"/>
    <property type="match status" value="1"/>
</dbReference>
<name>A0ABS5C0L9_9BACT</name>
<dbReference type="InterPro" id="IPR013762">
    <property type="entry name" value="Integrase-like_cat_sf"/>
</dbReference>
<dbReference type="PANTHER" id="PTHR30349:SF64">
    <property type="entry name" value="PROPHAGE INTEGRASE INTD-RELATED"/>
    <property type="match status" value="1"/>
</dbReference>
<dbReference type="Proteomes" id="UP000676565">
    <property type="component" value="Unassembled WGS sequence"/>
</dbReference>
<accession>A0ABS5C0L9</accession>
<dbReference type="RefSeq" id="WP_210660222.1">
    <property type="nucleotide sequence ID" value="NZ_JAGKQQ010000001.1"/>
</dbReference>
<feature type="domain" description="Tyr recombinase" evidence="3">
    <location>
        <begin position="185"/>
        <end position="450"/>
    </location>
</feature>
<dbReference type="Pfam" id="PF00589">
    <property type="entry name" value="Phage_integrase"/>
    <property type="match status" value="1"/>
</dbReference>
<dbReference type="Gene3D" id="1.10.443.10">
    <property type="entry name" value="Intergrase catalytic core"/>
    <property type="match status" value="1"/>
</dbReference>
<gene>
    <name evidence="4" type="ORF">J8F10_30190</name>
</gene>
<dbReference type="InterPro" id="IPR011010">
    <property type="entry name" value="DNA_brk_join_enz"/>
</dbReference>
<organism evidence="4 5">
    <name type="scientific">Gemmata palustris</name>
    <dbReference type="NCBI Taxonomy" id="2822762"/>
    <lineage>
        <taxon>Bacteria</taxon>
        <taxon>Pseudomonadati</taxon>
        <taxon>Planctomycetota</taxon>
        <taxon>Planctomycetia</taxon>
        <taxon>Gemmatales</taxon>
        <taxon>Gemmataceae</taxon>
        <taxon>Gemmata</taxon>
    </lineage>
</organism>
<dbReference type="InterPro" id="IPR002104">
    <property type="entry name" value="Integrase_catalytic"/>
</dbReference>
<evidence type="ECO:0000313" key="4">
    <source>
        <dbReference type="EMBL" id="MBP3959536.1"/>
    </source>
</evidence>
<dbReference type="InterPro" id="IPR050090">
    <property type="entry name" value="Tyrosine_recombinase_XerCD"/>
</dbReference>
<dbReference type="EMBL" id="JAGKQQ010000001">
    <property type="protein sequence ID" value="MBP3959536.1"/>
    <property type="molecule type" value="Genomic_DNA"/>
</dbReference>
<protein>
    <submittedName>
        <fullName evidence="4">Tyrosine-type recombinase/integrase</fullName>
    </submittedName>
</protein>
<reference evidence="4 5" key="1">
    <citation type="submission" date="2021-04" db="EMBL/GenBank/DDBJ databases">
        <authorList>
            <person name="Ivanova A."/>
        </authorList>
    </citation>
    <scope>NUCLEOTIDE SEQUENCE [LARGE SCALE GENOMIC DNA]</scope>
    <source>
        <strain evidence="4 5">G18</strain>
    </source>
</reference>
<dbReference type="PROSITE" id="PS51898">
    <property type="entry name" value="TYR_RECOMBINASE"/>
    <property type="match status" value="1"/>
</dbReference>
<sequence length="453" mass="50143">MPRPVNAVPAYQQHKASGQAYVRVTTGGVRRVIYLGKYDTPESRAEYRRVIAELEITGPASVATRPDERDTTINELLLAYLTHAAVYYRDPDGNPTSEVDQVKRSVTPLRELYGHQSAARFTPMALETVRQRMIDSDLCRKLINKRIDRVRRVFKWGVSKGIVPVGVYEALRTLTGLRAGRTSARERDPVKPADPVHVAATLPFLNRHAAAMVELQRLTGMRPGEVCKLKLGEVDCSGDLWLYTPGRHKTAHHGKERVIPLGPKAQEVIVGFLVGGKLPPNGLAHVDLNDSGQRGGRLMMADVYQKVGREGDAALLRDTARSVVLVAGCVVDPRAPLFSPKEAREERYRAMRTTRKSKVPPSQMNRRATSPKRPPTVSFNPVGYAKAVARASRRAGAPHWHPNQLRHLLATEVRKTFGLEAAQVVLGHSNAAITQVYAERDLTRALMVAQQIG</sequence>
<proteinExistence type="predicted"/>
<dbReference type="SUPFAM" id="SSF56349">
    <property type="entry name" value="DNA breaking-rejoining enzymes"/>
    <property type="match status" value="1"/>
</dbReference>
<comment type="caution">
    <text evidence="4">The sequence shown here is derived from an EMBL/GenBank/DDBJ whole genome shotgun (WGS) entry which is preliminary data.</text>
</comment>
<keyword evidence="1" id="KW-0233">DNA recombination</keyword>
<evidence type="ECO:0000256" key="2">
    <source>
        <dbReference type="SAM" id="MobiDB-lite"/>
    </source>
</evidence>
<keyword evidence="5" id="KW-1185">Reference proteome</keyword>
<evidence type="ECO:0000256" key="1">
    <source>
        <dbReference type="ARBA" id="ARBA00023172"/>
    </source>
</evidence>
<evidence type="ECO:0000259" key="3">
    <source>
        <dbReference type="PROSITE" id="PS51898"/>
    </source>
</evidence>
<feature type="region of interest" description="Disordered" evidence="2">
    <location>
        <begin position="351"/>
        <end position="380"/>
    </location>
</feature>